<proteinExistence type="predicted"/>
<dbReference type="Proteomes" id="UP000187203">
    <property type="component" value="Unassembled WGS sequence"/>
</dbReference>
<dbReference type="OrthoDB" id="1001820at2759"/>
<sequence>MCGGFGVFRCHLDGFIFFCWFERADWSQMPIVPRGVPVLMLGALSLCDFPSEDVLHELRDCSQATSPWKEIIPNHNCSSFFCLNLTDCLLENLSIKERYNRSFVIFATALCRICTSRCSFFVFDPDESCVLDQDLTRYILSTGRDILEVCYKPSISA</sequence>
<name>A0A1R3L2P9_9ROSI</name>
<evidence type="ECO:0000313" key="2">
    <source>
        <dbReference type="Proteomes" id="UP000187203"/>
    </source>
</evidence>
<accession>A0A1R3L2P9</accession>
<dbReference type="AlphaFoldDB" id="A0A1R3L2P9"/>
<dbReference type="EMBL" id="AWUE01003737">
    <property type="protein sequence ID" value="OMP13616.1"/>
    <property type="molecule type" value="Genomic_DNA"/>
</dbReference>
<comment type="caution">
    <text evidence="1">The sequence shown here is derived from an EMBL/GenBank/DDBJ whole genome shotgun (WGS) entry which is preliminary data.</text>
</comment>
<keyword evidence="2" id="KW-1185">Reference proteome</keyword>
<protein>
    <submittedName>
        <fullName evidence="1">Uncharacterized protein</fullName>
    </submittedName>
</protein>
<evidence type="ECO:0000313" key="1">
    <source>
        <dbReference type="EMBL" id="OMP13616.1"/>
    </source>
</evidence>
<organism evidence="1 2">
    <name type="scientific">Corchorus olitorius</name>
    <dbReference type="NCBI Taxonomy" id="93759"/>
    <lineage>
        <taxon>Eukaryota</taxon>
        <taxon>Viridiplantae</taxon>
        <taxon>Streptophyta</taxon>
        <taxon>Embryophyta</taxon>
        <taxon>Tracheophyta</taxon>
        <taxon>Spermatophyta</taxon>
        <taxon>Magnoliopsida</taxon>
        <taxon>eudicotyledons</taxon>
        <taxon>Gunneridae</taxon>
        <taxon>Pentapetalae</taxon>
        <taxon>rosids</taxon>
        <taxon>malvids</taxon>
        <taxon>Malvales</taxon>
        <taxon>Malvaceae</taxon>
        <taxon>Grewioideae</taxon>
        <taxon>Apeibeae</taxon>
        <taxon>Corchorus</taxon>
    </lineage>
</organism>
<gene>
    <name evidence="1" type="ORF">COLO4_01293</name>
</gene>
<reference evidence="2" key="1">
    <citation type="submission" date="2013-09" db="EMBL/GenBank/DDBJ databases">
        <title>Corchorus olitorius genome sequencing.</title>
        <authorList>
            <person name="Alam M."/>
            <person name="Haque M.S."/>
            <person name="Islam M.S."/>
            <person name="Emdad E.M."/>
            <person name="Islam M.M."/>
            <person name="Ahmed B."/>
            <person name="Halim A."/>
            <person name="Hossen Q.M.M."/>
            <person name="Hossain M.Z."/>
            <person name="Ahmed R."/>
            <person name="Khan M.M."/>
            <person name="Islam R."/>
            <person name="Rashid M.M."/>
            <person name="Khan S.A."/>
            <person name="Rahman M.S."/>
            <person name="Alam M."/>
            <person name="Yahiya A.S."/>
            <person name="Khan M.S."/>
            <person name="Azam M.S."/>
            <person name="Haque T."/>
            <person name="Lashkar M.Z.H."/>
            <person name="Akhand A.I."/>
            <person name="Morshed G."/>
            <person name="Roy S."/>
            <person name="Uddin K.S."/>
            <person name="Rabeya T."/>
            <person name="Hossain A.S."/>
            <person name="Chowdhury A."/>
            <person name="Snigdha A.R."/>
            <person name="Mortoza M.S."/>
            <person name="Matin S.A."/>
            <person name="Hoque S.M.E."/>
            <person name="Islam M.K."/>
            <person name="Roy D.K."/>
            <person name="Haider R."/>
            <person name="Moosa M.M."/>
            <person name="Elias S.M."/>
            <person name="Hasan A.M."/>
            <person name="Jahan S."/>
            <person name="Shafiuddin M."/>
            <person name="Mahmood N."/>
            <person name="Shommy N.S."/>
        </authorList>
    </citation>
    <scope>NUCLEOTIDE SEQUENCE [LARGE SCALE GENOMIC DNA]</scope>
    <source>
        <strain evidence="2">cv. O-4</strain>
    </source>
</reference>